<gene>
    <name evidence="2" type="ORF">BSK56_06380</name>
</gene>
<protein>
    <submittedName>
        <fullName evidence="2">Uncharacterized protein</fullName>
    </submittedName>
</protein>
<organism evidence="2 3">
    <name type="scientific">Paenibacillus borealis</name>
    <dbReference type="NCBI Taxonomy" id="160799"/>
    <lineage>
        <taxon>Bacteria</taxon>
        <taxon>Bacillati</taxon>
        <taxon>Bacillota</taxon>
        <taxon>Bacilli</taxon>
        <taxon>Bacillales</taxon>
        <taxon>Paenibacillaceae</taxon>
        <taxon>Paenibacillus</taxon>
    </lineage>
</organism>
<reference evidence="2 3" key="1">
    <citation type="submission" date="2016-10" db="EMBL/GenBank/DDBJ databases">
        <title>Paenibacillus species isolates.</title>
        <authorList>
            <person name="Beno S.M."/>
        </authorList>
    </citation>
    <scope>NUCLEOTIDE SEQUENCE [LARGE SCALE GENOMIC DNA]</scope>
    <source>
        <strain evidence="2 3">FSL H7-0744</strain>
    </source>
</reference>
<name>A0ABX3HJH9_PAEBO</name>
<evidence type="ECO:0000256" key="1">
    <source>
        <dbReference type="SAM" id="MobiDB-lite"/>
    </source>
</evidence>
<dbReference type="EMBL" id="MPTB01000006">
    <property type="protein sequence ID" value="OMD50787.1"/>
    <property type="molecule type" value="Genomic_DNA"/>
</dbReference>
<feature type="region of interest" description="Disordered" evidence="1">
    <location>
        <begin position="34"/>
        <end position="105"/>
    </location>
</feature>
<evidence type="ECO:0000313" key="3">
    <source>
        <dbReference type="Proteomes" id="UP000187412"/>
    </source>
</evidence>
<keyword evidence="3" id="KW-1185">Reference proteome</keyword>
<feature type="compositionally biased region" description="Low complexity" evidence="1">
    <location>
        <begin position="34"/>
        <end position="80"/>
    </location>
</feature>
<sequence length="186" mass="19778">MIILNKPIENVAKIRVEGSGQALIYTAEVYSATPTPTVEPTPSATPTATPAPTATVTPSPTPTATATTEPTATATSTPVPTATPTPIVTPKPTTTPKPTATPEQPIGDRAILTITLVNGTEKEYDLPIAEVDTFLTWYDARDAGRGPGMHAIDKHSNNKGPFKKRKDYVVFDKILTYEVSEYTAAE</sequence>
<dbReference type="Proteomes" id="UP000187412">
    <property type="component" value="Unassembled WGS sequence"/>
</dbReference>
<comment type="caution">
    <text evidence="2">The sequence shown here is derived from an EMBL/GenBank/DDBJ whole genome shotgun (WGS) entry which is preliminary data.</text>
</comment>
<accession>A0ABX3HJH9</accession>
<feature type="compositionally biased region" description="Pro residues" evidence="1">
    <location>
        <begin position="81"/>
        <end position="95"/>
    </location>
</feature>
<proteinExistence type="predicted"/>
<evidence type="ECO:0000313" key="2">
    <source>
        <dbReference type="EMBL" id="OMD50787.1"/>
    </source>
</evidence>
<dbReference type="RefSeq" id="WP_179091699.1">
    <property type="nucleotide sequence ID" value="NZ_MPTB01000006.1"/>
</dbReference>